<keyword evidence="1" id="KW-0732">Signal</keyword>
<evidence type="ECO:0000313" key="3">
    <source>
        <dbReference type="Proteomes" id="UP001055460"/>
    </source>
</evidence>
<reference evidence="2" key="1">
    <citation type="submission" date="2022-06" db="EMBL/GenBank/DDBJ databases">
        <title>Physiological and biochemical characterization and genomic elucidation of a strain of the genus Ensifer adhaerens M8 that combines arsenic oxidation and chromium reduction.</title>
        <authorList>
            <person name="Li X."/>
            <person name="Yu c."/>
        </authorList>
    </citation>
    <scope>NUCLEOTIDE SEQUENCE</scope>
    <source>
        <strain evidence="2">M8</strain>
    </source>
</reference>
<name>A0A9Q8YB81_ENSAD</name>
<feature type="signal peptide" evidence="1">
    <location>
        <begin position="1"/>
        <end position="24"/>
    </location>
</feature>
<feature type="chain" id="PRO_5040153405" evidence="1">
    <location>
        <begin position="25"/>
        <end position="58"/>
    </location>
</feature>
<gene>
    <name evidence="2" type="ORF">NE863_08210</name>
</gene>
<sequence>MRSSCFAMALATTMALALAMPAKAANYSYGCKPSCVVKTERAYGADGKVFWKKVRICK</sequence>
<evidence type="ECO:0000256" key="1">
    <source>
        <dbReference type="SAM" id="SignalP"/>
    </source>
</evidence>
<dbReference type="Proteomes" id="UP001055460">
    <property type="component" value="Chromosome"/>
</dbReference>
<dbReference type="EMBL" id="CP098807">
    <property type="protein sequence ID" value="USJ24935.1"/>
    <property type="molecule type" value="Genomic_DNA"/>
</dbReference>
<evidence type="ECO:0000313" key="2">
    <source>
        <dbReference type="EMBL" id="USJ24935.1"/>
    </source>
</evidence>
<organism evidence="2 3">
    <name type="scientific">Ensifer adhaerens</name>
    <name type="common">Sinorhizobium morelense</name>
    <dbReference type="NCBI Taxonomy" id="106592"/>
    <lineage>
        <taxon>Bacteria</taxon>
        <taxon>Pseudomonadati</taxon>
        <taxon>Pseudomonadota</taxon>
        <taxon>Alphaproteobacteria</taxon>
        <taxon>Hyphomicrobiales</taxon>
        <taxon>Rhizobiaceae</taxon>
        <taxon>Sinorhizobium/Ensifer group</taxon>
        <taxon>Ensifer</taxon>
    </lineage>
</organism>
<proteinExistence type="predicted"/>
<protein>
    <submittedName>
        <fullName evidence="2">Uncharacterized protein</fullName>
    </submittedName>
</protein>
<dbReference type="AlphaFoldDB" id="A0A9Q8YB81"/>
<accession>A0A9Q8YB81</accession>
<dbReference type="RefSeq" id="WP_156400740.1">
    <property type="nucleotide sequence ID" value="NZ_CAXURO020000001.1"/>
</dbReference>